<dbReference type="EMBL" id="CQPA01000046">
    <property type="protein sequence ID" value="CNU98453.1"/>
    <property type="molecule type" value="Genomic_DNA"/>
</dbReference>
<protein>
    <submittedName>
        <fullName evidence="1">Uncharacterized protein</fullName>
    </submittedName>
</protein>
<organism evidence="1 2">
    <name type="scientific">Salmonella enterica subsp. enterica serovar Bovismorbificans</name>
    <dbReference type="NCBI Taxonomy" id="58097"/>
    <lineage>
        <taxon>Bacteria</taxon>
        <taxon>Pseudomonadati</taxon>
        <taxon>Pseudomonadota</taxon>
        <taxon>Gammaproteobacteria</taxon>
        <taxon>Enterobacterales</taxon>
        <taxon>Enterobacteriaceae</taxon>
        <taxon>Salmonella</taxon>
    </lineage>
</organism>
<reference evidence="1 2" key="1">
    <citation type="submission" date="2015-03" db="EMBL/GenBank/DDBJ databases">
        <authorList>
            <consortium name="Pathogen Informatics"/>
        </authorList>
    </citation>
    <scope>NUCLEOTIDE SEQUENCE [LARGE SCALE GENOMIC DNA]</scope>
    <source>
        <strain evidence="1 2">A1104</strain>
    </source>
</reference>
<dbReference type="Proteomes" id="UP000041314">
    <property type="component" value="Unassembled WGS sequence"/>
</dbReference>
<name>A0A655E172_SALET</name>
<gene>
    <name evidence="1" type="ORF">ERS008198_04057</name>
</gene>
<sequence>MANSTPIPPVITNAISVPMPLSAKVSIAQTTSGGASIAPIEVPILNRPPAIPRSFVGNHSALALIPAGIADASVSPIRPRRNARLIQPPASACAMLISDHNKAKIKKPIFSPMTSIK</sequence>
<evidence type="ECO:0000313" key="2">
    <source>
        <dbReference type="Proteomes" id="UP000041314"/>
    </source>
</evidence>
<evidence type="ECO:0000313" key="1">
    <source>
        <dbReference type="EMBL" id="CNU98453.1"/>
    </source>
</evidence>
<dbReference type="AlphaFoldDB" id="A0A655E172"/>
<accession>A0A655E172</accession>
<proteinExistence type="predicted"/>